<keyword evidence="2" id="KW-1185">Reference proteome</keyword>
<dbReference type="PROSITE" id="PS51257">
    <property type="entry name" value="PROKAR_LIPOPROTEIN"/>
    <property type="match status" value="1"/>
</dbReference>
<dbReference type="AlphaFoldDB" id="A0A098G4C7"/>
<evidence type="ECO:0008006" key="3">
    <source>
        <dbReference type="Google" id="ProtNLM"/>
    </source>
</evidence>
<dbReference type="InterPro" id="IPR021241">
    <property type="entry name" value="CsiV"/>
</dbReference>
<evidence type="ECO:0000313" key="2">
    <source>
        <dbReference type="Proteomes" id="UP000032430"/>
    </source>
</evidence>
<organism evidence="1 2">
    <name type="scientific">Legionella fallonii LLAP-10</name>
    <dbReference type="NCBI Taxonomy" id="1212491"/>
    <lineage>
        <taxon>Bacteria</taxon>
        <taxon>Pseudomonadati</taxon>
        <taxon>Pseudomonadota</taxon>
        <taxon>Gammaproteobacteria</taxon>
        <taxon>Legionellales</taxon>
        <taxon>Legionellaceae</taxon>
        <taxon>Legionella</taxon>
    </lineage>
</organism>
<dbReference type="Pfam" id="PF10972">
    <property type="entry name" value="CsiV"/>
    <property type="match status" value="1"/>
</dbReference>
<dbReference type="HOGENOM" id="CLU_1453737_0_0_6"/>
<name>A0A098G4C7_9GAMM</name>
<dbReference type="Proteomes" id="UP000032430">
    <property type="component" value="Chromosome I"/>
</dbReference>
<dbReference type="KEGG" id="lfa:LFA_1957"/>
<dbReference type="OrthoDB" id="5566524at2"/>
<proteinExistence type="predicted"/>
<sequence length="180" mass="20250">MLRLLIVSISILYSCITLAQSSYQVDLIIFAYPQSGDKSNSLAMTSPLLPISQNAIALRSNSRKAYGLLANSKSSLQDQYYLLSRKSNYKVLGHYSWIQPAANQSSVALPKLSHNGWQMQGTLRVRQNSYYLFDARLQLSPPNHPESYFTVTQDQRLKGGVVYFLDHPQVGMLVKIHKPA</sequence>
<dbReference type="EMBL" id="LN614827">
    <property type="protein sequence ID" value="CEG57348.1"/>
    <property type="molecule type" value="Genomic_DNA"/>
</dbReference>
<accession>A0A098G4C7</accession>
<dbReference type="RefSeq" id="WP_045095863.1">
    <property type="nucleotide sequence ID" value="NZ_LN614827.1"/>
</dbReference>
<gene>
    <name evidence="1" type="ORF">LFA_1957</name>
</gene>
<protein>
    <recommendedName>
        <fullName evidence="3">Lipoprotein</fullName>
    </recommendedName>
</protein>
<evidence type="ECO:0000313" key="1">
    <source>
        <dbReference type="EMBL" id="CEG57348.1"/>
    </source>
</evidence>
<reference evidence="2" key="1">
    <citation type="submission" date="2014-09" db="EMBL/GenBank/DDBJ databases">
        <authorList>
            <person name="Gomez-Valero L."/>
        </authorList>
    </citation>
    <scope>NUCLEOTIDE SEQUENCE [LARGE SCALE GENOMIC DNA]</scope>
    <source>
        <strain evidence="2">ATCC700992</strain>
    </source>
</reference>